<proteinExistence type="predicted"/>
<organism evidence="3 4">
    <name type="scientific">Nocardia nova SH22a</name>
    <dbReference type="NCBI Taxonomy" id="1415166"/>
    <lineage>
        <taxon>Bacteria</taxon>
        <taxon>Bacillati</taxon>
        <taxon>Actinomycetota</taxon>
        <taxon>Actinomycetes</taxon>
        <taxon>Mycobacteriales</taxon>
        <taxon>Nocardiaceae</taxon>
        <taxon>Nocardia</taxon>
    </lineage>
</organism>
<dbReference type="PANTHER" id="PTHR43619">
    <property type="entry name" value="S-ADENOSYL-L-METHIONINE-DEPENDENT METHYLTRANSFERASE YKTD-RELATED"/>
    <property type="match status" value="1"/>
</dbReference>
<keyword evidence="2 3" id="KW-0808">Transferase</keyword>
<keyword evidence="1 3" id="KW-0489">Methyltransferase</keyword>
<dbReference type="AlphaFoldDB" id="W5TKP3"/>
<dbReference type="PATRIC" id="fig|1415166.3.peg.4884"/>
<dbReference type="OrthoDB" id="9800233at2"/>
<dbReference type="HOGENOM" id="CLU_069348_2_0_11"/>
<dbReference type="InterPro" id="IPR016874">
    <property type="entry name" value="TcmP-like"/>
</dbReference>
<dbReference type="GO" id="GO:0008168">
    <property type="term" value="F:methyltransferase activity"/>
    <property type="evidence" value="ECO:0007669"/>
    <property type="project" value="UniProtKB-KW"/>
</dbReference>
<dbReference type="KEGG" id="nno:NONO_c47440"/>
<dbReference type="eggNOG" id="COG3315">
    <property type="taxonomic scope" value="Bacteria"/>
</dbReference>
<sequence>MTEQTRIEPNLHGVEVTALLTLYQRWQDNQRRTPLLDDRWPDRLVPRIDFEFGQFDRMAPFGGYSLTALRTRVMDDWIREFLSDNENAVVIDLGAGLDSRVFRIDPGPGHHWYDVDLAAVVELAAQLFPSRDGHTRIPASVAETGWIDRIPTDRPAVIVADGLFGFLSTTQAQRLFRTIADHFPHGEIVFNAYGPMIRKKREPVFTKYGITFGWTIEQPADVERLEPRLHFADEASQFRNPLLSETSRACRLMCAAIRLSPSATHATRLLKYRF</sequence>
<gene>
    <name evidence="3" type="ORF">NONO_c47440</name>
</gene>
<dbReference type="InterPro" id="IPR029063">
    <property type="entry name" value="SAM-dependent_MTases_sf"/>
</dbReference>
<protein>
    <submittedName>
        <fullName evidence="3">Leucine carboxyl methyltransferase family protein</fullName>
    </submittedName>
</protein>
<dbReference type="RefSeq" id="WP_025350927.1">
    <property type="nucleotide sequence ID" value="NZ_CP006850.1"/>
</dbReference>
<dbReference type="Proteomes" id="UP000019150">
    <property type="component" value="Chromosome"/>
</dbReference>
<evidence type="ECO:0000256" key="2">
    <source>
        <dbReference type="ARBA" id="ARBA00022679"/>
    </source>
</evidence>
<dbReference type="GO" id="GO:0032259">
    <property type="term" value="P:methylation"/>
    <property type="evidence" value="ECO:0007669"/>
    <property type="project" value="UniProtKB-KW"/>
</dbReference>
<reference evidence="3 4" key="1">
    <citation type="journal article" date="2014" name="Appl. Environ. Microbiol.">
        <title>Insights into the Microbial Degradation of Rubber and Gutta-Percha by Analysis of the Complete Genome of Nocardia nova SH22a.</title>
        <authorList>
            <person name="Luo Q."/>
            <person name="Hiessl S."/>
            <person name="Poehlein A."/>
            <person name="Daniel R."/>
            <person name="Steinbuchel A."/>
        </authorList>
    </citation>
    <scope>NUCLEOTIDE SEQUENCE [LARGE SCALE GENOMIC DNA]</scope>
    <source>
        <strain evidence="3">SH22a</strain>
    </source>
</reference>
<dbReference type="SUPFAM" id="SSF53335">
    <property type="entry name" value="S-adenosyl-L-methionine-dependent methyltransferases"/>
    <property type="match status" value="1"/>
</dbReference>
<evidence type="ECO:0000256" key="1">
    <source>
        <dbReference type="ARBA" id="ARBA00022603"/>
    </source>
</evidence>
<dbReference type="Pfam" id="PF04072">
    <property type="entry name" value="LCM"/>
    <property type="match status" value="1"/>
</dbReference>
<accession>W5TKP3</accession>
<name>W5TKP3_9NOCA</name>
<evidence type="ECO:0000313" key="4">
    <source>
        <dbReference type="Proteomes" id="UP000019150"/>
    </source>
</evidence>
<dbReference type="PANTHER" id="PTHR43619:SF2">
    <property type="entry name" value="S-ADENOSYL-L-METHIONINE-DEPENDENT METHYLTRANSFERASES SUPERFAMILY PROTEIN"/>
    <property type="match status" value="1"/>
</dbReference>
<dbReference type="Gene3D" id="3.40.50.150">
    <property type="entry name" value="Vaccinia Virus protein VP39"/>
    <property type="match status" value="1"/>
</dbReference>
<evidence type="ECO:0000313" key="3">
    <source>
        <dbReference type="EMBL" id="AHH19528.1"/>
    </source>
</evidence>
<dbReference type="EMBL" id="CP006850">
    <property type="protein sequence ID" value="AHH19528.1"/>
    <property type="molecule type" value="Genomic_DNA"/>
</dbReference>
<dbReference type="PIRSF" id="PIRSF028177">
    <property type="entry name" value="Polyketide_synth_Omtfrase_TcmP"/>
    <property type="match status" value="1"/>
</dbReference>
<keyword evidence="4" id="KW-1185">Reference proteome</keyword>
<dbReference type="InterPro" id="IPR007213">
    <property type="entry name" value="Ppm1/Ppm2/Tcmp"/>
</dbReference>